<evidence type="ECO:0000256" key="2">
    <source>
        <dbReference type="SAM" id="SignalP"/>
    </source>
</evidence>
<name>A0ABR3JMC0_9AGAR</name>
<keyword evidence="4" id="KW-1185">Reference proteome</keyword>
<organism evidence="3 4">
    <name type="scientific">Hohenbuehelia grisea</name>
    <dbReference type="NCBI Taxonomy" id="104357"/>
    <lineage>
        <taxon>Eukaryota</taxon>
        <taxon>Fungi</taxon>
        <taxon>Dikarya</taxon>
        <taxon>Basidiomycota</taxon>
        <taxon>Agaricomycotina</taxon>
        <taxon>Agaricomycetes</taxon>
        <taxon>Agaricomycetidae</taxon>
        <taxon>Agaricales</taxon>
        <taxon>Pleurotineae</taxon>
        <taxon>Pleurotaceae</taxon>
        <taxon>Hohenbuehelia</taxon>
    </lineage>
</organism>
<evidence type="ECO:0000313" key="4">
    <source>
        <dbReference type="Proteomes" id="UP001556367"/>
    </source>
</evidence>
<feature type="compositionally biased region" description="Basic residues" evidence="1">
    <location>
        <begin position="126"/>
        <end position="136"/>
    </location>
</feature>
<protein>
    <submittedName>
        <fullName evidence="3">Uncharacterized protein</fullName>
    </submittedName>
</protein>
<feature type="region of interest" description="Disordered" evidence="1">
    <location>
        <begin position="118"/>
        <end position="228"/>
    </location>
</feature>
<sequence length="294" mass="31616">MKFSASFIAFALCAVQLAYAAPAETKNALAQHGRCKDSTTYKTARDDAERIRAIADVAKHRLEALNAASARARADPNYVYVAHVSPYHLIAGAQKDWEAKDGAARTAEELAAAICRGEPDHDHGRRPDHHHGHGGRGGRGGDDDDDDDRRGRGRGPHHHGHGRGGRDDSPNRGRGRGGDRDDSPRRGRGRGGDRDDSPRRGRGGDRDRSPDHRGHRHGGGRDRSPVRPRCTEAGFAARAAADAALRRLEALRIASAKARADPNYVYGGFSPYHAIAGAEATHRAADEKAKGLGC</sequence>
<evidence type="ECO:0000256" key="1">
    <source>
        <dbReference type="SAM" id="MobiDB-lite"/>
    </source>
</evidence>
<feature type="signal peptide" evidence="2">
    <location>
        <begin position="1"/>
        <end position="20"/>
    </location>
</feature>
<evidence type="ECO:0000313" key="3">
    <source>
        <dbReference type="EMBL" id="KAL0956960.1"/>
    </source>
</evidence>
<gene>
    <name evidence="3" type="ORF">HGRIS_003061</name>
</gene>
<feature type="compositionally biased region" description="Basic and acidic residues" evidence="1">
    <location>
        <begin position="164"/>
        <end position="212"/>
    </location>
</feature>
<proteinExistence type="predicted"/>
<comment type="caution">
    <text evidence="3">The sequence shown here is derived from an EMBL/GenBank/DDBJ whole genome shotgun (WGS) entry which is preliminary data.</text>
</comment>
<dbReference type="Proteomes" id="UP001556367">
    <property type="component" value="Unassembled WGS sequence"/>
</dbReference>
<feature type="compositionally biased region" description="Basic residues" evidence="1">
    <location>
        <begin position="151"/>
        <end position="163"/>
    </location>
</feature>
<reference evidence="4" key="1">
    <citation type="submission" date="2024-06" db="EMBL/GenBank/DDBJ databases">
        <title>Multi-omics analyses provide insights into the biosynthesis of the anticancer antibiotic pleurotin in Hohenbuehelia grisea.</title>
        <authorList>
            <person name="Weaver J.A."/>
            <person name="Alberti F."/>
        </authorList>
    </citation>
    <scope>NUCLEOTIDE SEQUENCE [LARGE SCALE GENOMIC DNA]</scope>
    <source>
        <strain evidence="4">T-177</strain>
    </source>
</reference>
<feature type="chain" id="PRO_5047364755" evidence="2">
    <location>
        <begin position="21"/>
        <end position="294"/>
    </location>
</feature>
<keyword evidence="2" id="KW-0732">Signal</keyword>
<accession>A0ABR3JMC0</accession>
<dbReference type="EMBL" id="JASNQZ010000006">
    <property type="protein sequence ID" value="KAL0956960.1"/>
    <property type="molecule type" value="Genomic_DNA"/>
</dbReference>